<feature type="transmembrane region" description="Helical" evidence="2">
    <location>
        <begin position="36"/>
        <end position="56"/>
    </location>
</feature>
<dbReference type="AlphaFoldDB" id="A0AB34J620"/>
<feature type="transmembrane region" description="Helical" evidence="2">
    <location>
        <begin position="87"/>
        <end position="109"/>
    </location>
</feature>
<feature type="region of interest" description="Disordered" evidence="1">
    <location>
        <begin position="332"/>
        <end position="355"/>
    </location>
</feature>
<keyword evidence="4" id="KW-1185">Reference proteome</keyword>
<keyword evidence="2" id="KW-1133">Transmembrane helix</keyword>
<sequence length="355" mass="39183">MMSDGLSGCLLSDVEHDTPSKSYGGMTNEDANSVTLYDMMLLFAPIVLPCLAFLTFDTDVQMLHNFMEIVANNAWVSVDGGLSRTAALLPLMTGIVLPCVSFALGTLTATTISTLRQRQVQLRSELNTEACLIRNVLSAVEAIFPADVCECERLQAALLLRQYCSRVIIESRSGINMAKLELQGAANSELDGLTRLLHHSEQLPADYDRGRQPRFVGTTEFVTQMYIEKLQFSRSSRLAVLETTFPTVHWLALVLLGSSIIFSFLLAADQETVLFLAKTQLRFLFSILIGALTATGCICADLNDPFRGAFRITPTTEQLVLIREIISQELMGEDENPSSHSEPRLETAVVSRYMA</sequence>
<comment type="caution">
    <text evidence="3">The sequence shown here is derived from an EMBL/GenBank/DDBJ whole genome shotgun (WGS) entry which is preliminary data.</text>
</comment>
<evidence type="ECO:0000256" key="2">
    <source>
        <dbReference type="SAM" id="Phobius"/>
    </source>
</evidence>
<protein>
    <submittedName>
        <fullName evidence="3">Uncharacterized protein</fullName>
    </submittedName>
</protein>
<keyword evidence="2" id="KW-0812">Transmembrane</keyword>
<evidence type="ECO:0000313" key="3">
    <source>
        <dbReference type="EMBL" id="KAL1511994.1"/>
    </source>
</evidence>
<evidence type="ECO:0000256" key="1">
    <source>
        <dbReference type="SAM" id="MobiDB-lite"/>
    </source>
</evidence>
<dbReference type="Proteomes" id="UP001515480">
    <property type="component" value="Unassembled WGS sequence"/>
</dbReference>
<accession>A0AB34J620</accession>
<keyword evidence="2" id="KW-0472">Membrane</keyword>
<name>A0AB34J620_PRYPA</name>
<reference evidence="3 4" key="1">
    <citation type="journal article" date="2024" name="Science">
        <title>Giant polyketide synthase enzymes in the biosynthesis of giant marine polyether toxins.</title>
        <authorList>
            <person name="Fallon T.R."/>
            <person name="Shende V.V."/>
            <person name="Wierzbicki I.H."/>
            <person name="Pendleton A.L."/>
            <person name="Watervoot N.F."/>
            <person name="Auber R.P."/>
            <person name="Gonzalez D.J."/>
            <person name="Wisecaver J.H."/>
            <person name="Moore B.S."/>
        </authorList>
    </citation>
    <scope>NUCLEOTIDE SEQUENCE [LARGE SCALE GENOMIC DNA]</scope>
    <source>
        <strain evidence="3 4">12B1</strain>
    </source>
</reference>
<proteinExistence type="predicted"/>
<feature type="transmembrane region" description="Helical" evidence="2">
    <location>
        <begin position="280"/>
        <end position="302"/>
    </location>
</feature>
<evidence type="ECO:0000313" key="4">
    <source>
        <dbReference type="Proteomes" id="UP001515480"/>
    </source>
</evidence>
<organism evidence="3 4">
    <name type="scientific">Prymnesium parvum</name>
    <name type="common">Toxic golden alga</name>
    <dbReference type="NCBI Taxonomy" id="97485"/>
    <lineage>
        <taxon>Eukaryota</taxon>
        <taxon>Haptista</taxon>
        <taxon>Haptophyta</taxon>
        <taxon>Prymnesiophyceae</taxon>
        <taxon>Prymnesiales</taxon>
        <taxon>Prymnesiaceae</taxon>
        <taxon>Prymnesium</taxon>
    </lineage>
</organism>
<feature type="transmembrane region" description="Helical" evidence="2">
    <location>
        <begin position="247"/>
        <end position="268"/>
    </location>
</feature>
<gene>
    <name evidence="3" type="ORF">AB1Y20_005269</name>
</gene>
<dbReference type="Pfam" id="PF14023">
    <property type="entry name" value="Bestrophin-like"/>
    <property type="match status" value="1"/>
</dbReference>
<dbReference type="InterPro" id="IPR025333">
    <property type="entry name" value="DUF4239"/>
</dbReference>
<dbReference type="EMBL" id="JBGBPQ010000013">
    <property type="protein sequence ID" value="KAL1511994.1"/>
    <property type="molecule type" value="Genomic_DNA"/>
</dbReference>